<keyword evidence="3" id="KW-1185">Reference proteome</keyword>
<dbReference type="Proteomes" id="UP000660021">
    <property type="component" value="Unassembled WGS sequence"/>
</dbReference>
<accession>A0ABR7HR72</accession>
<dbReference type="InterPro" id="IPR005321">
    <property type="entry name" value="Peptidase_S58_DmpA"/>
</dbReference>
<proteinExistence type="inferred from homology"/>
<name>A0ABR7HR72_9FIRM</name>
<dbReference type="CDD" id="cd02253">
    <property type="entry name" value="DmpA"/>
    <property type="match status" value="1"/>
</dbReference>
<comment type="similarity">
    <text evidence="1">Belongs to the peptidase S58 family.</text>
</comment>
<dbReference type="PANTHER" id="PTHR36512">
    <property type="entry name" value="D-AMINOPEPTIDASE"/>
    <property type="match status" value="1"/>
</dbReference>
<dbReference type="InterPro" id="IPR016117">
    <property type="entry name" value="ArgJ-like_dom_sf"/>
</dbReference>
<protein>
    <submittedName>
        <fullName evidence="2">P1 family peptidase</fullName>
    </submittedName>
</protein>
<dbReference type="Gene3D" id="3.60.70.12">
    <property type="entry name" value="L-amino peptidase D-ALA esterase/amidase"/>
    <property type="match status" value="1"/>
</dbReference>
<evidence type="ECO:0000256" key="1">
    <source>
        <dbReference type="ARBA" id="ARBA00007068"/>
    </source>
</evidence>
<dbReference type="EMBL" id="JACOPR010000002">
    <property type="protein sequence ID" value="MBC5729995.1"/>
    <property type="molecule type" value="Genomic_DNA"/>
</dbReference>
<organism evidence="2 3">
    <name type="scientific">Pseudoflavonifractor hominis</name>
    <dbReference type="NCBI Taxonomy" id="2763059"/>
    <lineage>
        <taxon>Bacteria</taxon>
        <taxon>Bacillati</taxon>
        <taxon>Bacillota</taxon>
        <taxon>Clostridia</taxon>
        <taxon>Eubacteriales</taxon>
        <taxon>Oscillospiraceae</taxon>
        <taxon>Pseudoflavonifractor</taxon>
    </lineage>
</organism>
<evidence type="ECO:0000313" key="3">
    <source>
        <dbReference type="Proteomes" id="UP000660021"/>
    </source>
</evidence>
<dbReference type="PANTHER" id="PTHR36512:SF3">
    <property type="entry name" value="BLR5678 PROTEIN"/>
    <property type="match status" value="1"/>
</dbReference>
<sequence length="392" mass="42058">MYLCFALLKSSIDFPHPFRDNRGGNTPFALPKEEPTLHQLRAADYGLCVGSLPKGPHNRITDVPGVTVGHCTVDTPAHKTGVTVLFPCPENPFVHKLPAAAFVLNGFGKSAGLMQIQELGTLESPIALTNTLNVGLVHDALVEYMVRRCDREGVSMRSLNPVVCECNDSTLNDILHRAVGEKEVFAAMEAAGADFAEGDVGAGKGMVCHDLKGGIGTASRCLEVDGKTYTLGVLVLANHGNLRDLTIAGEHIGPQLEERLRVGQTEDQGSCIAIVATDLPLDARQLERVAKRVSVGLARLGSYIGHGSGEVFLAFSTANAYDPRAEEKIRTVSAFREDSMDLPFQAVAECAEEAVLNVLFTARTVTGSQGKTVHALTELWTPNTSQEAFTHE</sequence>
<reference evidence="2 3" key="1">
    <citation type="submission" date="2020-08" db="EMBL/GenBank/DDBJ databases">
        <title>Genome public.</title>
        <authorList>
            <person name="Liu C."/>
            <person name="Sun Q."/>
        </authorList>
    </citation>
    <scope>NUCLEOTIDE SEQUENCE [LARGE SCALE GENOMIC DNA]</scope>
    <source>
        <strain evidence="2 3">New-38</strain>
    </source>
</reference>
<gene>
    <name evidence="2" type="ORF">H8S34_04015</name>
</gene>
<evidence type="ECO:0000313" key="2">
    <source>
        <dbReference type="EMBL" id="MBC5729995.1"/>
    </source>
</evidence>
<dbReference type="SUPFAM" id="SSF56266">
    <property type="entry name" value="DmpA/ArgJ-like"/>
    <property type="match status" value="1"/>
</dbReference>
<comment type="caution">
    <text evidence="2">The sequence shown here is derived from an EMBL/GenBank/DDBJ whole genome shotgun (WGS) entry which is preliminary data.</text>
</comment>
<dbReference type="Pfam" id="PF03576">
    <property type="entry name" value="Peptidase_S58"/>
    <property type="match status" value="1"/>
</dbReference>